<organism evidence="1 2">
    <name type="scientific">Glossina palpalis gambiensis</name>
    <dbReference type="NCBI Taxonomy" id="67801"/>
    <lineage>
        <taxon>Eukaryota</taxon>
        <taxon>Metazoa</taxon>
        <taxon>Ecdysozoa</taxon>
        <taxon>Arthropoda</taxon>
        <taxon>Hexapoda</taxon>
        <taxon>Insecta</taxon>
        <taxon>Pterygota</taxon>
        <taxon>Neoptera</taxon>
        <taxon>Endopterygota</taxon>
        <taxon>Diptera</taxon>
        <taxon>Brachycera</taxon>
        <taxon>Muscomorpha</taxon>
        <taxon>Hippoboscoidea</taxon>
        <taxon>Glossinidae</taxon>
        <taxon>Glossina</taxon>
    </lineage>
</organism>
<reference evidence="1" key="2">
    <citation type="submission" date="2020-05" db="UniProtKB">
        <authorList>
            <consortium name="EnsemblMetazoa"/>
        </authorList>
    </citation>
    <scope>IDENTIFICATION</scope>
    <source>
        <strain evidence="1">IAEA</strain>
    </source>
</reference>
<evidence type="ECO:0000313" key="1">
    <source>
        <dbReference type="EnsemblMetazoa" id="GPPI043379-PA"/>
    </source>
</evidence>
<dbReference type="EnsemblMetazoa" id="GPPI043379-RA">
    <property type="protein sequence ID" value="GPPI043379-PA"/>
    <property type="gene ID" value="GPPI043379"/>
</dbReference>
<dbReference type="EMBL" id="JXJN01022184">
    <property type="status" value="NOT_ANNOTATED_CDS"/>
    <property type="molecule type" value="Genomic_DNA"/>
</dbReference>
<sequence>MDIQSSGKLRKNKIRIKIGFRIINTTQMSEITRKKNFCHNLTQPALRETTKKKDQNLSKVALILAILLIKFHHIAALSAHSSGAPASAVHNRNDSIRQHKLKNHHFLKFSLTFSNRVLHAEYIIVNLGPLLEEIV</sequence>
<reference evidence="2" key="1">
    <citation type="submission" date="2015-01" db="EMBL/GenBank/DDBJ databases">
        <authorList>
            <person name="Aksoy S."/>
            <person name="Warren W."/>
            <person name="Wilson R.K."/>
        </authorList>
    </citation>
    <scope>NUCLEOTIDE SEQUENCE [LARGE SCALE GENOMIC DNA]</scope>
    <source>
        <strain evidence="2">IAEA</strain>
    </source>
</reference>
<dbReference type="AlphaFoldDB" id="A0A1B0BXD3"/>
<protein>
    <submittedName>
        <fullName evidence="1">Uncharacterized protein</fullName>
    </submittedName>
</protein>
<accession>A0A1B0BXD3</accession>
<keyword evidence="2" id="KW-1185">Reference proteome</keyword>
<dbReference type="Proteomes" id="UP000092460">
    <property type="component" value="Unassembled WGS sequence"/>
</dbReference>
<proteinExistence type="predicted"/>
<dbReference type="VEuPathDB" id="VectorBase:GPPI043379"/>
<evidence type="ECO:0000313" key="2">
    <source>
        <dbReference type="Proteomes" id="UP000092460"/>
    </source>
</evidence>
<name>A0A1B0BXD3_9MUSC</name>